<reference evidence="1 2" key="1">
    <citation type="submission" date="2016-10" db="EMBL/GenBank/DDBJ databases">
        <authorList>
            <person name="de Groot N.N."/>
        </authorList>
    </citation>
    <scope>NUCLEOTIDE SEQUENCE [LARGE SCALE GENOMIC DNA]</scope>
    <source>
        <strain evidence="1 2">R-24608</strain>
    </source>
</reference>
<dbReference type="AlphaFoldDB" id="A0A1I7GHW7"/>
<dbReference type="STRING" id="343013.SAMN04489707_1005116"/>
<gene>
    <name evidence="1" type="ORF">SAMN04489707_1005116</name>
</gene>
<sequence>MILTLHIDKEEPGHYTARVLDGRAEVDEFSTGTVVAAIRETAGRGYDAKGFHIWYGHVCIGTTSAYAMRHDGETLALRLVRLYAEF</sequence>
<proteinExistence type="predicted"/>
<dbReference type="RefSeq" id="WP_054255787.1">
    <property type="nucleotide sequence ID" value="NZ_CYIG01000009.1"/>
</dbReference>
<dbReference type="EMBL" id="FPBX01000005">
    <property type="protein sequence ID" value="SFU47876.1"/>
    <property type="molecule type" value="Genomic_DNA"/>
</dbReference>
<protein>
    <submittedName>
        <fullName evidence="1">Uncharacterized protein</fullName>
    </submittedName>
</protein>
<organism evidence="1 2">
    <name type="scientific">Paenacidovorax caeni</name>
    <dbReference type="NCBI Taxonomy" id="343013"/>
    <lineage>
        <taxon>Bacteria</taxon>
        <taxon>Pseudomonadati</taxon>
        <taxon>Pseudomonadota</taxon>
        <taxon>Betaproteobacteria</taxon>
        <taxon>Burkholderiales</taxon>
        <taxon>Comamonadaceae</taxon>
        <taxon>Paenacidovorax</taxon>
    </lineage>
</organism>
<dbReference type="Proteomes" id="UP000183656">
    <property type="component" value="Unassembled WGS sequence"/>
</dbReference>
<evidence type="ECO:0000313" key="2">
    <source>
        <dbReference type="Proteomes" id="UP000183656"/>
    </source>
</evidence>
<keyword evidence="2" id="KW-1185">Reference proteome</keyword>
<dbReference type="OrthoDB" id="8821254at2"/>
<evidence type="ECO:0000313" key="1">
    <source>
        <dbReference type="EMBL" id="SFU47876.1"/>
    </source>
</evidence>
<accession>A0A1I7GHW7</accession>
<name>A0A1I7GHW7_9BURK</name>